<dbReference type="Proteomes" id="UP000199673">
    <property type="component" value="Unassembled WGS sequence"/>
</dbReference>
<name>A0A1I6XLI6_9BACT</name>
<accession>A0A1I6XLI6</accession>
<reference evidence="2" key="1">
    <citation type="submission" date="2016-10" db="EMBL/GenBank/DDBJ databases">
        <authorList>
            <person name="Varghese N."/>
            <person name="Submissions S."/>
        </authorList>
    </citation>
    <scope>NUCLEOTIDE SEQUENCE [LARGE SCALE GENOMIC DNA]</scope>
    <source>
        <strain evidence="2">DSM 23445</strain>
    </source>
</reference>
<keyword evidence="2" id="KW-1185">Reference proteome</keyword>
<proteinExistence type="predicted"/>
<gene>
    <name evidence="1" type="ORF">SAMN04489724_0544</name>
</gene>
<sequence>MIRVKKNEGIILKICEVRFIALNVARKTH</sequence>
<evidence type="ECO:0000313" key="2">
    <source>
        <dbReference type="Proteomes" id="UP000199673"/>
    </source>
</evidence>
<dbReference type="AlphaFoldDB" id="A0A1I6XLI6"/>
<organism evidence="1 2">
    <name type="scientific">Algoriphagus locisalis</name>
    <dbReference type="NCBI Taxonomy" id="305507"/>
    <lineage>
        <taxon>Bacteria</taxon>
        <taxon>Pseudomonadati</taxon>
        <taxon>Bacteroidota</taxon>
        <taxon>Cytophagia</taxon>
        <taxon>Cytophagales</taxon>
        <taxon>Cyclobacteriaceae</taxon>
        <taxon>Algoriphagus</taxon>
    </lineage>
</organism>
<protein>
    <submittedName>
        <fullName evidence="1">Uncharacterized protein</fullName>
    </submittedName>
</protein>
<dbReference type="EMBL" id="FPBF01000001">
    <property type="protein sequence ID" value="SFT38983.1"/>
    <property type="molecule type" value="Genomic_DNA"/>
</dbReference>
<evidence type="ECO:0000313" key="1">
    <source>
        <dbReference type="EMBL" id="SFT38983.1"/>
    </source>
</evidence>